<dbReference type="Gene3D" id="3.40.50.10190">
    <property type="entry name" value="BRCT domain"/>
    <property type="match status" value="1"/>
</dbReference>
<evidence type="ECO:0008006" key="10">
    <source>
        <dbReference type="Google" id="ProtNLM"/>
    </source>
</evidence>
<dbReference type="AlphaFoldDB" id="A0A0H2RXH3"/>
<feature type="compositionally biased region" description="Polar residues" evidence="5">
    <location>
        <begin position="457"/>
        <end position="468"/>
    </location>
</feature>
<name>A0A0H2RXH3_9AGAM</name>
<sequence length="632" mass="70901">MAAIARRPLYPRVDIPVAPAALAAANSPATSMARRALGGIINLKRPRSPEPHATRAVGETSLKRSKASAPAPAKEKETTTERAREKRSTRAAQDDEFKAKYSKAFPSWTFYFDIAEHDMSDLEQRVAALGGQITNFFSNEVSHFISNKPIPTVEGDTNKENLASKAKALLRSPIKLASKSGASRGEDARMRKALQWGIKIWDTKKLNSVLTRCGQPTLTDLQANHGPRRSLLGLLDAERLGKSTDRDPTSRHHDFHYFAKNSCFVLVEDMSQKFATIAAMEYPITGRSSDGKEKGDWPVPHCHPMSRGPFIPFNEKDERRRAKQDKLDREREKQRAAEEKRARLKRMQQRRATDLRRTVSMNNLHKATREDLEDEVAVDDASKADASGLDFPAPSGYLAASGNSVGITSTYGTTSTVGSSASIANTKLSQAPPSLRGHLQNQVVFSRRAAVVDGKAETTSKATDSKGSGSREKASASSMMPPPDAFPARVGRLRKSKSTNTVRLPKRDEKSKPGYCESCRVKFDEFKEHINSRKHRKFALADGNFAELDCVLARVRRQTREEIELMERHTREAREFEEALQRRERCFEEVDESMGRYEMQDAEEEEEEDEILLSPRKRRTGVRVDWEDDPME</sequence>
<dbReference type="PROSITE" id="PS51265">
    <property type="entry name" value="ZF_DBF4"/>
    <property type="match status" value="1"/>
</dbReference>
<dbReference type="PANTHER" id="PTHR15375">
    <property type="entry name" value="ACTIVATOR OF S-PHASE KINASE-RELATED"/>
    <property type="match status" value="1"/>
</dbReference>
<dbReference type="EMBL" id="KQ085916">
    <property type="protein sequence ID" value="KLO16449.1"/>
    <property type="molecule type" value="Genomic_DNA"/>
</dbReference>
<feature type="region of interest" description="Disordered" evidence="5">
    <location>
        <begin position="41"/>
        <end position="94"/>
    </location>
</feature>
<organism evidence="8 9">
    <name type="scientific">Schizopora paradoxa</name>
    <dbReference type="NCBI Taxonomy" id="27342"/>
    <lineage>
        <taxon>Eukaryota</taxon>
        <taxon>Fungi</taxon>
        <taxon>Dikarya</taxon>
        <taxon>Basidiomycota</taxon>
        <taxon>Agaricomycotina</taxon>
        <taxon>Agaricomycetes</taxon>
        <taxon>Hymenochaetales</taxon>
        <taxon>Schizoporaceae</taxon>
        <taxon>Schizopora</taxon>
    </lineage>
</organism>
<feature type="compositionally biased region" description="Acidic residues" evidence="5">
    <location>
        <begin position="600"/>
        <end position="611"/>
    </location>
</feature>
<dbReference type="FunCoup" id="A0A0H2RXH3">
    <property type="interactions" value="88"/>
</dbReference>
<dbReference type="GO" id="GO:1901987">
    <property type="term" value="P:regulation of cell cycle phase transition"/>
    <property type="evidence" value="ECO:0007669"/>
    <property type="project" value="TreeGrafter"/>
</dbReference>
<gene>
    <name evidence="8" type="ORF">SCHPADRAFT_919902</name>
</gene>
<evidence type="ECO:0000256" key="2">
    <source>
        <dbReference type="ARBA" id="ARBA00022771"/>
    </source>
</evidence>
<dbReference type="OrthoDB" id="21380at2759"/>
<evidence type="ECO:0000313" key="9">
    <source>
        <dbReference type="Proteomes" id="UP000053477"/>
    </source>
</evidence>
<evidence type="ECO:0000256" key="5">
    <source>
        <dbReference type="SAM" id="MobiDB-lite"/>
    </source>
</evidence>
<dbReference type="InterPro" id="IPR006572">
    <property type="entry name" value="Znf_DBF"/>
</dbReference>
<dbReference type="Pfam" id="PF07535">
    <property type="entry name" value="zf-DBF"/>
    <property type="match status" value="1"/>
</dbReference>
<reference evidence="8 9" key="1">
    <citation type="submission" date="2015-04" db="EMBL/GenBank/DDBJ databases">
        <title>Complete genome sequence of Schizopora paradoxa KUC8140, a cosmopolitan wood degrader in East Asia.</title>
        <authorList>
            <consortium name="DOE Joint Genome Institute"/>
            <person name="Min B."/>
            <person name="Park H."/>
            <person name="Jang Y."/>
            <person name="Kim J.-J."/>
            <person name="Kim K.H."/>
            <person name="Pangilinan J."/>
            <person name="Lipzen A."/>
            <person name="Riley R."/>
            <person name="Grigoriev I.V."/>
            <person name="Spatafora J.W."/>
            <person name="Choi I.-G."/>
        </authorList>
    </citation>
    <scope>NUCLEOTIDE SEQUENCE [LARGE SCALE GENOMIC DNA]</scope>
    <source>
        <strain evidence="8 9">KUC8140</strain>
    </source>
</reference>
<feature type="compositionally biased region" description="Basic and acidic residues" evidence="5">
    <location>
        <begin position="314"/>
        <end position="341"/>
    </location>
</feature>
<proteinExistence type="predicted"/>
<feature type="domain" description="DBF4-type" evidence="7">
    <location>
        <begin position="509"/>
        <end position="558"/>
    </location>
</feature>
<evidence type="ECO:0000256" key="3">
    <source>
        <dbReference type="ARBA" id="ARBA00022833"/>
    </source>
</evidence>
<dbReference type="InterPro" id="IPR001357">
    <property type="entry name" value="BRCT_dom"/>
</dbReference>
<feature type="region of interest" description="Disordered" evidence="5">
    <location>
        <begin position="452"/>
        <end position="510"/>
    </location>
</feature>
<dbReference type="FunFam" id="6.10.250.3410:FF:000001">
    <property type="entry name" value="Protein DBF4 homolog A"/>
    <property type="match status" value="1"/>
</dbReference>
<feature type="compositionally biased region" description="Basic and acidic residues" evidence="5">
    <location>
        <begin position="73"/>
        <end position="94"/>
    </location>
</feature>
<evidence type="ECO:0000259" key="6">
    <source>
        <dbReference type="PROSITE" id="PS50172"/>
    </source>
</evidence>
<accession>A0A0H2RXH3</accession>
<keyword evidence="3" id="KW-0862">Zinc</keyword>
<feature type="region of interest" description="Disordered" evidence="5">
    <location>
        <begin position="288"/>
        <end position="351"/>
    </location>
</feature>
<dbReference type="Proteomes" id="UP000053477">
    <property type="component" value="Unassembled WGS sequence"/>
</dbReference>
<keyword evidence="2 4" id="KW-0863">Zinc-finger</keyword>
<dbReference type="SUPFAM" id="SSF52113">
    <property type="entry name" value="BRCT domain"/>
    <property type="match status" value="1"/>
</dbReference>
<dbReference type="InterPro" id="IPR013939">
    <property type="entry name" value="Regulatory_Dfp1/Him1"/>
</dbReference>
<dbReference type="GO" id="GO:0008270">
    <property type="term" value="F:zinc ion binding"/>
    <property type="evidence" value="ECO:0007669"/>
    <property type="project" value="UniProtKB-KW"/>
</dbReference>
<dbReference type="Pfam" id="PF08630">
    <property type="entry name" value="Dfp1_Him1_M"/>
    <property type="match status" value="1"/>
</dbReference>
<dbReference type="Gene3D" id="6.10.250.3410">
    <property type="entry name" value="DBF zinc finger"/>
    <property type="match status" value="1"/>
</dbReference>
<dbReference type="InParanoid" id="A0A0H2RXH3"/>
<keyword evidence="9" id="KW-1185">Reference proteome</keyword>
<dbReference type="GO" id="GO:0031431">
    <property type="term" value="C:Dbf4-dependent protein kinase complex"/>
    <property type="evidence" value="ECO:0007669"/>
    <property type="project" value="TreeGrafter"/>
</dbReference>
<dbReference type="InterPro" id="IPR038545">
    <property type="entry name" value="Znf_DBF_sf"/>
</dbReference>
<dbReference type="InterPro" id="IPR051590">
    <property type="entry name" value="Replication_Regulatory_Kinase"/>
</dbReference>
<feature type="region of interest" description="Disordered" evidence="5">
    <location>
        <begin position="594"/>
        <end position="614"/>
    </location>
</feature>
<dbReference type="GO" id="GO:0010571">
    <property type="term" value="P:positive regulation of nuclear cell cycle DNA replication"/>
    <property type="evidence" value="ECO:0007669"/>
    <property type="project" value="TreeGrafter"/>
</dbReference>
<evidence type="ECO:0000256" key="4">
    <source>
        <dbReference type="PROSITE-ProRule" id="PRU00600"/>
    </source>
</evidence>
<dbReference type="InterPro" id="IPR036420">
    <property type="entry name" value="BRCT_dom_sf"/>
</dbReference>
<dbReference type="SMART" id="SM00586">
    <property type="entry name" value="ZnF_DBF"/>
    <property type="match status" value="1"/>
</dbReference>
<feature type="domain" description="BRCT" evidence="6">
    <location>
        <begin position="100"/>
        <end position="147"/>
    </location>
</feature>
<keyword evidence="1" id="KW-0479">Metal-binding</keyword>
<evidence type="ECO:0000259" key="7">
    <source>
        <dbReference type="PROSITE" id="PS51265"/>
    </source>
</evidence>
<evidence type="ECO:0000256" key="1">
    <source>
        <dbReference type="ARBA" id="ARBA00022723"/>
    </source>
</evidence>
<evidence type="ECO:0000313" key="8">
    <source>
        <dbReference type="EMBL" id="KLO16449.1"/>
    </source>
</evidence>
<dbReference type="PANTHER" id="PTHR15375:SF26">
    <property type="entry name" value="PROTEIN CHIFFON"/>
    <property type="match status" value="1"/>
</dbReference>
<dbReference type="GO" id="GO:0043539">
    <property type="term" value="F:protein serine/threonine kinase activator activity"/>
    <property type="evidence" value="ECO:0007669"/>
    <property type="project" value="TreeGrafter"/>
</dbReference>
<dbReference type="STRING" id="27342.A0A0H2RXH3"/>
<dbReference type="PROSITE" id="PS50172">
    <property type="entry name" value="BRCT"/>
    <property type="match status" value="1"/>
</dbReference>
<dbReference type="GO" id="GO:0003676">
    <property type="term" value="F:nucleic acid binding"/>
    <property type="evidence" value="ECO:0007669"/>
    <property type="project" value="InterPro"/>
</dbReference>
<protein>
    <recommendedName>
        <fullName evidence="10">DBF4-type domain-containing protein</fullName>
    </recommendedName>
</protein>